<comment type="caution">
    <text evidence="2">The sequence shown here is derived from an EMBL/GenBank/DDBJ whole genome shotgun (WGS) entry which is preliminary data.</text>
</comment>
<protein>
    <recommendedName>
        <fullName evidence="4">Bacteriocin</fullName>
    </recommendedName>
</protein>
<sequence>MSYPIIASELLLDLSDEQQQLLAGGVDSENSRSIYGQSQGFIQGTTSSGPQGSSSNSLANKSRLITGAQDTLNLGGEGVPRLLRRFAK</sequence>
<feature type="region of interest" description="Disordered" evidence="1">
    <location>
        <begin position="40"/>
        <end position="62"/>
    </location>
</feature>
<evidence type="ECO:0000256" key="1">
    <source>
        <dbReference type="SAM" id="MobiDB-lite"/>
    </source>
</evidence>
<proteinExistence type="predicted"/>
<dbReference type="InterPro" id="IPR049891">
    <property type="entry name" value="CTB"/>
</dbReference>
<evidence type="ECO:0000313" key="2">
    <source>
        <dbReference type="EMBL" id="PHK05943.1"/>
    </source>
</evidence>
<dbReference type="GeneID" id="57093725"/>
<dbReference type="Proteomes" id="UP000222310">
    <property type="component" value="Unassembled WGS sequence"/>
</dbReference>
<dbReference type="RefSeq" id="WP_099068744.1">
    <property type="nucleotide sequence ID" value="NZ_LAHD01000011.1"/>
</dbReference>
<gene>
    <name evidence="2" type="ORF">VF08_06000</name>
</gene>
<evidence type="ECO:0008006" key="4">
    <source>
        <dbReference type="Google" id="ProtNLM"/>
    </source>
</evidence>
<feature type="compositionally biased region" description="Low complexity" evidence="1">
    <location>
        <begin position="43"/>
        <end position="57"/>
    </location>
</feature>
<name>A0A9Q5ZFF2_NOSLI</name>
<accession>A0A9Q5ZFF2</accession>
<dbReference type="AlphaFoldDB" id="A0A9Q5ZFF2"/>
<dbReference type="EMBL" id="LAHD01000011">
    <property type="protein sequence ID" value="PHK05943.1"/>
    <property type="molecule type" value="Genomic_DNA"/>
</dbReference>
<dbReference type="NCBIfam" id="NF038167">
    <property type="entry name" value="cyan_ocin_like"/>
    <property type="match status" value="1"/>
</dbReference>
<reference evidence="2 3" key="1">
    <citation type="submission" date="2015-02" db="EMBL/GenBank/DDBJ databases">
        <title>Nostoc linckia genome annotation.</title>
        <authorList>
            <person name="Zhou Z."/>
        </authorList>
    </citation>
    <scope>NUCLEOTIDE SEQUENCE [LARGE SCALE GENOMIC DNA]</scope>
    <source>
        <strain evidence="3">z8</strain>
    </source>
</reference>
<evidence type="ECO:0000313" key="3">
    <source>
        <dbReference type="Proteomes" id="UP000222310"/>
    </source>
</evidence>
<organism evidence="2 3">
    <name type="scientific">Nostoc linckia z8</name>
    <dbReference type="NCBI Taxonomy" id="1628746"/>
    <lineage>
        <taxon>Bacteria</taxon>
        <taxon>Bacillati</taxon>
        <taxon>Cyanobacteriota</taxon>
        <taxon>Cyanophyceae</taxon>
        <taxon>Nostocales</taxon>
        <taxon>Nostocaceae</taxon>
        <taxon>Nostoc</taxon>
    </lineage>
</organism>